<feature type="transmembrane region" description="Helical" evidence="1">
    <location>
        <begin position="235"/>
        <end position="256"/>
    </location>
</feature>
<dbReference type="AlphaFoldDB" id="A0A2M6ITM9"/>
<keyword evidence="1" id="KW-0472">Membrane</keyword>
<dbReference type="EMBL" id="PCVM01000076">
    <property type="protein sequence ID" value="PIQ73291.1"/>
    <property type="molecule type" value="Genomic_DNA"/>
</dbReference>
<gene>
    <name evidence="2" type="ORF">COV58_03295</name>
</gene>
<feature type="transmembrane region" description="Helical" evidence="1">
    <location>
        <begin position="277"/>
        <end position="295"/>
    </location>
</feature>
<name>A0A2M6ITM9_9BACT</name>
<proteinExistence type="predicted"/>
<protein>
    <recommendedName>
        <fullName evidence="4">Glycosyltransferase RgtA/B/C/D-like domain-containing protein</fullName>
    </recommendedName>
</protein>
<feature type="transmembrane region" description="Helical" evidence="1">
    <location>
        <begin position="354"/>
        <end position="376"/>
    </location>
</feature>
<evidence type="ECO:0000256" key="1">
    <source>
        <dbReference type="SAM" id="Phobius"/>
    </source>
</evidence>
<comment type="caution">
    <text evidence="2">The sequence shown here is derived from an EMBL/GenBank/DDBJ whole genome shotgun (WGS) entry which is preliminary data.</text>
</comment>
<feature type="transmembrane region" description="Helical" evidence="1">
    <location>
        <begin position="329"/>
        <end position="348"/>
    </location>
</feature>
<sequence length="511" mass="58662">MLRRNGIHNINVLKKTMKVIFKYTAISDFITSIVSDYKPFLFLLFIAIFLRFYKIEAFMTFLGDQGRDALIVKNIITFHHFPAVGPPSSVGQLYLGPFYYYLISPFILISNFDPVGLGLGVASIWIIGIIAAYIFVKKIANNKTTVIFSALIIFSAELIKLGRFSWNPNLLPIFGFFTIITLHKWILAKKRRYALILGALLSFSVQLHYLALLLGLVILIYGLIELSKSEDKKEFLIQLGLIGFMFIFFLSPLIFFDIRHDYLNLKGFISLLTKDTNAGGGSYLANLFITIGYLIKNTINPNVPIWLGATIFTFIITSVYKLKKIKDKLFININLLTLIVFILGFSLLDGSRFPHYFGTIYLSFYFLLAIVITNLVKSKYKNIIFSIIILFFVILQTYGYQFIFEKPGFSKINYARTVAESFSGKVTKEPIQIVALPYTETDGHFRYFLNLEGYKVLDHDSYQKASELYVLCREECLPTDDPHWQIATFENKLLQSSWKTNDVTIFKIVHK</sequence>
<feature type="transmembrane region" description="Helical" evidence="1">
    <location>
        <begin position="301"/>
        <end position="322"/>
    </location>
</feature>
<feature type="transmembrane region" description="Helical" evidence="1">
    <location>
        <begin position="115"/>
        <end position="136"/>
    </location>
</feature>
<organism evidence="2 3">
    <name type="scientific">Candidatus Roizmanbacteria bacterium CG11_big_fil_rev_8_21_14_0_20_36_8</name>
    <dbReference type="NCBI Taxonomy" id="1974856"/>
    <lineage>
        <taxon>Bacteria</taxon>
        <taxon>Candidatus Roizmaniibacteriota</taxon>
    </lineage>
</organism>
<feature type="transmembrane region" description="Helical" evidence="1">
    <location>
        <begin position="194"/>
        <end position="223"/>
    </location>
</feature>
<keyword evidence="1" id="KW-1133">Transmembrane helix</keyword>
<evidence type="ECO:0000313" key="3">
    <source>
        <dbReference type="Proteomes" id="UP000231056"/>
    </source>
</evidence>
<accession>A0A2M6ITM9</accession>
<feature type="transmembrane region" description="Helical" evidence="1">
    <location>
        <begin position="93"/>
        <end position="109"/>
    </location>
</feature>
<evidence type="ECO:0008006" key="4">
    <source>
        <dbReference type="Google" id="ProtNLM"/>
    </source>
</evidence>
<feature type="transmembrane region" description="Helical" evidence="1">
    <location>
        <begin position="383"/>
        <end position="403"/>
    </location>
</feature>
<dbReference type="Proteomes" id="UP000231056">
    <property type="component" value="Unassembled WGS sequence"/>
</dbReference>
<feature type="transmembrane region" description="Helical" evidence="1">
    <location>
        <begin position="37"/>
        <end position="53"/>
    </location>
</feature>
<evidence type="ECO:0000313" key="2">
    <source>
        <dbReference type="EMBL" id="PIQ73291.1"/>
    </source>
</evidence>
<feature type="transmembrane region" description="Helical" evidence="1">
    <location>
        <begin position="170"/>
        <end position="187"/>
    </location>
</feature>
<reference evidence="2 3" key="1">
    <citation type="submission" date="2017-09" db="EMBL/GenBank/DDBJ databases">
        <title>Depth-based differentiation of microbial function through sediment-hosted aquifers and enrichment of novel symbionts in the deep terrestrial subsurface.</title>
        <authorList>
            <person name="Probst A.J."/>
            <person name="Ladd B."/>
            <person name="Jarett J.K."/>
            <person name="Geller-Mcgrath D.E."/>
            <person name="Sieber C.M."/>
            <person name="Emerson J.B."/>
            <person name="Anantharaman K."/>
            <person name="Thomas B.C."/>
            <person name="Malmstrom R."/>
            <person name="Stieglmeier M."/>
            <person name="Klingl A."/>
            <person name="Woyke T."/>
            <person name="Ryan C.M."/>
            <person name="Banfield J.F."/>
        </authorList>
    </citation>
    <scope>NUCLEOTIDE SEQUENCE [LARGE SCALE GENOMIC DNA]</scope>
    <source>
        <strain evidence="2">CG11_big_fil_rev_8_21_14_0_20_36_8</strain>
    </source>
</reference>
<keyword evidence="1" id="KW-0812">Transmembrane</keyword>